<dbReference type="Proteomes" id="UP000247792">
    <property type="component" value="Unassembled WGS sequence"/>
</dbReference>
<accession>A0A318J733</accession>
<sequence>MAATQRYSNVSIALHWLIAVLIIAAFILGNIMVDMRISPTKLKYFSYHKWLGVTVLAFVAVRLISRLMSKAPPYPDNMGKAQTYLANGTHILLYVLMFAVPLSGYFYTLAAGYPVVYLGLFELPVLIAPNPEIKDSLKELHEILNKVMFVLVLLHIAAALKHHFYDKDGLLNRMRPRI</sequence>
<proteinExistence type="inferred from homology"/>
<dbReference type="PANTHER" id="PTHR30529:SF1">
    <property type="entry name" value="CYTOCHROME B561 HOMOLOG 2"/>
    <property type="match status" value="1"/>
</dbReference>
<feature type="transmembrane region" description="Helical" evidence="13">
    <location>
        <begin position="12"/>
        <end position="33"/>
    </location>
</feature>
<comment type="subcellular location">
    <subcellularLocation>
        <location evidence="2">Cell membrane</location>
        <topology evidence="2">Multi-pass membrane protein</topology>
    </subcellularLocation>
</comment>
<feature type="domain" description="Cytochrome b561 bacterial/Ni-hydrogenase" evidence="14">
    <location>
        <begin position="6"/>
        <end position="175"/>
    </location>
</feature>
<keyword evidence="9 13" id="KW-1133">Transmembrane helix</keyword>
<evidence type="ECO:0000256" key="10">
    <source>
        <dbReference type="ARBA" id="ARBA00023004"/>
    </source>
</evidence>
<dbReference type="GO" id="GO:0020037">
    <property type="term" value="F:heme binding"/>
    <property type="evidence" value="ECO:0007669"/>
    <property type="project" value="TreeGrafter"/>
</dbReference>
<keyword evidence="7" id="KW-0479">Metal-binding</keyword>
<comment type="similarity">
    <text evidence="12">Belongs to the cytochrome b561 family.</text>
</comment>
<evidence type="ECO:0000256" key="5">
    <source>
        <dbReference type="ARBA" id="ARBA00022617"/>
    </source>
</evidence>
<comment type="cofactor">
    <cofactor evidence="1">
        <name>heme b</name>
        <dbReference type="ChEBI" id="CHEBI:60344"/>
    </cofactor>
</comment>
<evidence type="ECO:0000256" key="6">
    <source>
        <dbReference type="ARBA" id="ARBA00022692"/>
    </source>
</evidence>
<evidence type="ECO:0000256" key="3">
    <source>
        <dbReference type="ARBA" id="ARBA00022448"/>
    </source>
</evidence>
<evidence type="ECO:0000313" key="15">
    <source>
        <dbReference type="EMBL" id="PXX43855.1"/>
    </source>
</evidence>
<keyword evidence="11 13" id="KW-0472">Membrane</keyword>
<dbReference type="InterPro" id="IPR016174">
    <property type="entry name" value="Di-haem_cyt_TM"/>
</dbReference>
<evidence type="ECO:0000256" key="4">
    <source>
        <dbReference type="ARBA" id="ARBA00022475"/>
    </source>
</evidence>
<keyword evidence="5" id="KW-0349">Heme</keyword>
<dbReference type="GO" id="GO:0022904">
    <property type="term" value="P:respiratory electron transport chain"/>
    <property type="evidence" value="ECO:0007669"/>
    <property type="project" value="InterPro"/>
</dbReference>
<reference evidence="15 16" key="1">
    <citation type="submission" date="2018-05" db="EMBL/GenBank/DDBJ databases">
        <title>Genomic Encyclopedia of Type Strains, Phase IV (KMG-IV): sequencing the most valuable type-strain genomes for metagenomic binning, comparative biology and taxonomic classification.</title>
        <authorList>
            <person name="Goeker M."/>
        </authorList>
    </citation>
    <scope>NUCLEOTIDE SEQUENCE [LARGE SCALE GENOMIC DNA]</scope>
    <source>
        <strain evidence="15 16">DSM 19792</strain>
    </source>
</reference>
<dbReference type="OrthoDB" id="8536275at2"/>
<feature type="transmembrane region" description="Helical" evidence="13">
    <location>
        <begin position="147"/>
        <end position="165"/>
    </location>
</feature>
<keyword evidence="3" id="KW-0813">Transport</keyword>
<evidence type="ECO:0000256" key="13">
    <source>
        <dbReference type="SAM" id="Phobius"/>
    </source>
</evidence>
<dbReference type="PANTHER" id="PTHR30529">
    <property type="entry name" value="CYTOCHROME B561"/>
    <property type="match status" value="1"/>
</dbReference>
<organism evidence="15 16">
    <name type="scientific">Undibacterium pigrum</name>
    <dbReference type="NCBI Taxonomy" id="401470"/>
    <lineage>
        <taxon>Bacteria</taxon>
        <taxon>Pseudomonadati</taxon>
        <taxon>Pseudomonadota</taxon>
        <taxon>Betaproteobacteria</taxon>
        <taxon>Burkholderiales</taxon>
        <taxon>Oxalobacteraceae</taxon>
        <taxon>Undibacterium</taxon>
    </lineage>
</organism>
<dbReference type="InterPro" id="IPR011577">
    <property type="entry name" value="Cyt_b561_bac/Ni-Hgenase"/>
</dbReference>
<evidence type="ECO:0000256" key="2">
    <source>
        <dbReference type="ARBA" id="ARBA00004651"/>
    </source>
</evidence>
<keyword evidence="8" id="KW-0249">Electron transport</keyword>
<evidence type="ECO:0000313" key="16">
    <source>
        <dbReference type="Proteomes" id="UP000247792"/>
    </source>
</evidence>
<dbReference type="GO" id="GO:0046872">
    <property type="term" value="F:metal ion binding"/>
    <property type="evidence" value="ECO:0007669"/>
    <property type="project" value="UniProtKB-KW"/>
</dbReference>
<evidence type="ECO:0000256" key="1">
    <source>
        <dbReference type="ARBA" id="ARBA00001970"/>
    </source>
</evidence>
<protein>
    <submittedName>
        <fullName evidence="15">Cytochrome b561</fullName>
    </submittedName>
</protein>
<gene>
    <name evidence="15" type="ORF">DFR42_103123</name>
</gene>
<dbReference type="RefSeq" id="WP_110255132.1">
    <property type="nucleotide sequence ID" value="NZ_QJKB01000003.1"/>
</dbReference>
<evidence type="ECO:0000256" key="9">
    <source>
        <dbReference type="ARBA" id="ARBA00022989"/>
    </source>
</evidence>
<evidence type="ECO:0000256" key="12">
    <source>
        <dbReference type="ARBA" id="ARBA00037975"/>
    </source>
</evidence>
<keyword evidence="4" id="KW-1003">Cell membrane</keyword>
<evidence type="ECO:0000259" key="14">
    <source>
        <dbReference type="Pfam" id="PF01292"/>
    </source>
</evidence>
<dbReference type="Pfam" id="PF01292">
    <property type="entry name" value="Ni_hydr_CYTB"/>
    <property type="match status" value="1"/>
</dbReference>
<dbReference type="GO" id="GO:0009055">
    <property type="term" value="F:electron transfer activity"/>
    <property type="evidence" value="ECO:0007669"/>
    <property type="project" value="InterPro"/>
</dbReference>
<keyword evidence="10" id="KW-0408">Iron</keyword>
<evidence type="ECO:0000256" key="7">
    <source>
        <dbReference type="ARBA" id="ARBA00022723"/>
    </source>
</evidence>
<dbReference type="InterPro" id="IPR052168">
    <property type="entry name" value="Cytochrome_b561_oxidase"/>
</dbReference>
<dbReference type="SUPFAM" id="SSF81342">
    <property type="entry name" value="Transmembrane di-heme cytochromes"/>
    <property type="match status" value="1"/>
</dbReference>
<evidence type="ECO:0000256" key="11">
    <source>
        <dbReference type="ARBA" id="ARBA00023136"/>
    </source>
</evidence>
<name>A0A318J733_9BURK</name>
<comment type="caution">
    <text evidence="15">The sequence shown here is derived from an EMBL/GenBank/DDBJ whole genome shotgun (WGS) entry which is preliminary data.</text>
</comment>
<keyword evidence="16" id="KW-1185">Reference proteome</keyword>
<keyword evidence="6 13" id="KW-0812">Transmembrane</keyword>
<feature type="transmembrane region" description="Helical" evidence="13">
    <location>
        <begin position="45"/>
        <end position="64"/>
    </location>
</feature>
<dbReference type="GO" id="GO:0005886">
    <property type="term" value="C:plasma membrane"/>
    <property type="evidence" value="ECO:0007669"/>
    <property type="project" value="UniProtKB-SubCell"/>
</dbReference>
<dbReference type="EMBL" id="QJKB01000003">
    <property type="protein sequence ID" value="PXX43855.1"/>
    <property type="molecule type" value="Genomic_DNA"/>
</dbReference>
<dbReference type="AlphaFoldDB" id="A0A318J733"/>
<evidence type="ECO:0000256" key="8">
    <source>
        <dbReference type="ARBA" id="ARBA00022982"/>
    </source>
</evidence>